<evidence type="ECO:0000256" key="1">
    <source>
        <dbReference type="SAM" id="MobiDB-lite"/>
    </source>
</evidence>
<feature type="non-terminal residue" evidence="2">
    <location>
        <position position="57"/>
    </location>
</feature>
<comment type="caution">
    <text evidence="2">The sequence shown here is derived from an EMBL/GenBank/DDBJ whole genome shotgun (WGS) entry which is preliminary data.</text>
</comment>
<dbReference type="EMBL" id="ASHM01112815">
    <property type="protein sequence ID" value="PNX70351.1"/>
    <property type="molecule type" value="Genomic_DNA"/>
</dbReference>
<gene>
    <name evidence="2" type="ORF">L195_g057306</name>
</gene>
<feature type="compositionally biased region" description="Low complexity" evidence="1">
    <location>
        <begin position="35"/>
        <end position="45"/>
    </location>
</feature>
<name>A0A2K3KVN7_TRIPR</name>
<evidence type="ECO:0000313" key="2">
    <source>
        <dbReference type="EMBL" id="PNX70351.1"/>
    </source>
</evidence>
<feature type="compositionally biased region" description="Polar residues" evidence="1">
    <location>
        <begin position="1"/>
        <end position="12"/>
    </location>
</feature>
<sequence length="57" mass="5908">MSQSSGSAQIKNNLADAVKTRSKSKKEGSTVVVNATPISSIPATSSKKKKSAKSTKK</sequence>
<feature type="region of interest" description="Disordered" evidence="1">
    <location>
        <begin position="1"/>
        <end position="57"/>
    </location>
</feature>
<protein>
    <submittedName>
        <fullName evidence="2">Uncharacterized protein</fullName>
    </submittedName>
</protein>
<dbReference type="AlphaFoldDB" id="A0A2K3KVN7"/>
<organism evidence="2 3">
    <name type="scientific">Trifolium pratense</name>
    <name type="common">Red clover</name>
    <dbReference type="NCBI Taxonomy" id="57577"/>
    <lineage>
        <taxon>Eukaryota</taxon>
        <taxon>Viridiplantae</taxon>
        <taxon>Streptophyta</taxon>
        <taxon>Embryophyta</taxon>
        <taxon>Tracheophyta</taxon>
        <taxon>Spermatophyta</taxon>
        <taxon>Magnoliopsida</taxon>
        <taxon>eudicotyledons</taxon>
        <taxon>Gunneridae</taxon>
        <taxon>Pentapetalae</taxon>
        <taxon>rosids</taxon>
        <taxon>fabids</taxon>
        <taxon>Fabales</taxon>
        <taxon>Fabaceae</taxon>
        <taxon>Papilionoideae</taxon>
        <taxon>50 kb inversion clade</taxon>
        <taxon>NPAAA clade</taxon>
        <taxon>Hologalegina</taxon>
        <taxon>IRL clade</taxon>
        <taxon>Trifolieae</taxon>
        <taxon>Trifolium</taxon>
    </lineage>
</organism>
<reference evidence="2 3" key="2">
    <citation type="journal article" date="2017" name="Front. Plant Sci.">
        <title>Gene Classification and Mining of Molecular Markers Useful in Red Clover (Trifolium pratense) Breeding.</title>
        <authorList>
            <person name="Istvanek J."/>
            <person name="Dluhosova J."/>
            <person name="Dluhos P."/>
            <person name="Patkova L."/>
            <person name="Nedelnik J."/>
            <person name="Repkova J."/>
        </authorList>
    </citation>
    <scope>NUCLEOTIDE SEQUENCE [LARGE SCALE GENOMIC DNA]</scope>
    <source>
        <strain evidence="3">cv. Tatra</strain>
        <tissue evidence="2">Young leaves</tissue>
    </source>
</reference>
<reference evidence="2 3" key="1">
    <citation type="journal article" date="2014" name="Am. J. Bot.">
        <title>Genome assembly and annotation for red clover (Trifolium pratense; Fabaceae).</title>
        <authorList>
            <person name="Istvanek J."/>
            <person name="Jaros M."/>
            <person name="Krenek A."/>
            <person name="Repkova J."/>
        </authorList>
    </citation>
    <scope>NUCLEOTIDE SEQUENCE [LARGE SCALE GENOMIC DNA]</scope>
    <source>
        <strain evidence="3">cv. Tatra</strain>
        <tissue evidence="2">Young leaves</tissue>
    </source>
</reference>
<feature type="compositionally biased region" description="Basic residues" evidence="1">
    <location>
        <begin position="46"/>
        <end position="57"/>
    </location>
</feature>
<accession>A0A2K3KVN7</accession>
<evidence type="ECO:0000313" key="3">
    <source>
        <dbReference type="Proteomes" id="UP000236291"/>
    </source>
</evidence>
<dbReference type="Proteomes" id="UP000236291">
    <property type="component" value="Unassembled WGS sequence"/>
</dbReference>
<proteinExistence type="predicted"/>